<dbReference type="GO" id="GO:0006270">
    <property type="term" value="P:DNA replication initiation"/>
    <property type="evidence" value="ECO:0007669"/>
    <property type="project" value="InterPro"/>
</dbReference>
<organism evidence="1">
    <name type="scientific">Enterobacter kobei</name>
    <dbReference type="NCBI Taxonomy" id="208224"/>
    <lineage>
        <taxon>Bacteria</taxon>
        <taxon>Pseudomonadati</taxon>
        <taxon>Pseudomonadota</taxon>
        <taxon>Gammaproteobacteria</taxon>
        <taxon>Enterobacterales</taxon>
        <taxon>Enterobacteriaceae</taxon>
        <taxon>Enterobacter</taxon>
        <taxon>Enterobacter cloacae complex</taxon>
    </lineage>
</organism>
<dbReference type="Proteomes" id="UP000230495">
    <property type="component" value="Unassembled WGS sequence"/>
</dbReference>
<accession>A0A2J0PJK3</accession>
<dbReference type="GeneID" id="93155458"/>
<dbReference type="OrthoDB" id="5675790at2"/>
<dbReference type="RefSeq" id="WP_047363587.1">
    <property type="nucleotide sequence ID" value="NZ_CP083828.1"/>
</dbReference>
<protein>
    <submittedName>
        <fullName evidence="1">Phage replication protein</fullName>
    </submittedName>
</protein>
<gene>
    <name evidence="1" type="ORF">B9Q37_12575</name>
</gene>
<sequence length="230" mass="26746">MKNFAESIRNFDREQARRVAHNLPEQYTEREQTQQVAQIINGLFVQLAAAFPASLVNRSQEDVNEIRRQWVLAFKENGITTLEQVEAGMRMVRRQERPFLPSPGQFIKWCREGRSVLGITTADVMAEYWKWRKLVFRYPSSEQYPWPKPVFYHICLELRRRGTDGQLSHKELEREASDILDMWERRVLAGKPIPPVRRVLAAPVSPKGPTPAELLKARYERMKAGGRAEG</sequence>
<reference evidence="1 2" key="1">
    <citation type="journal article" date="2017" name="J. Antimicrob. Chemother.">
        <title>Characterization of the population structure, drug resistance mechanisms and plasmids of the community-associated Enterobacter cloacae complex in China.</title>
        <authorList>
            <person name="Zhou K."/>
            <person name="Yu W."/>
            <person name="Cao X."/>
            <person name="Shen P."/>
            <person name="Lu H."/>
            <person name="Luo Q."/>
            <person name="Rossen J.W.A."/>
            <person name="Xiao Y."/>
        </authorList>
    </citation>
    <scope>NUCLEOTIDE SEQUENCE [LARGE SCALE GENOMIC DNA]</scope>
    <source>
        <strain evidence="1">ECC1097</strain>
    </source>
</reference>
<proteinExistence type="predicted"/>
<dbReference type="EMBL" id="NEEU01000004">
    <property type="protein sequence ID" value="PJD74718.1"/>
    <property type="molecule type" value="Genomic_DNA"/>
</dbReference>
<evidence type="ECO:0000313" key="2">
    <source>
        <dbReference type="Proteomes" id="UP000230495"/>
    </source>
</evidence>
<dbReference type="AlphaFoldDB" id="A0A2J0PJK3"/>
<dbReference type="Pfam" id="PF06992">
    <property type="entry name" value="Phage_lambda_P"/>
    <property type="match status" value="1"/>
</dbReference>
<evidence type="ECO:0000313" key="1">
    <source>
        <dbReference type="EMBL" id="PJD74718.1"/>
    </source>
</evidence>
<name>A0A2J0PJK3_9ENTR</name>
<dbReference type="InterPro" id="IPR009731">
    <property type="entry name" value="P-like"/>
</dbReference>
<comment type="caution">
    <text evidence="1">The sequence shown here is derived from an EMBL/GenBank/DDBJ whole genome shotgun (WGS) entry which is preliminary data.</text>
</comment>